<evidence type="ECO:0000313" key="3">
    <source>
        <dbReference type="Proteomes" id="UP000547510"/>
    </source>
</evidence>
<dbReference type="Gene3D" id="3.40.50.300">
    <property type="entry name" value="P-loop containing nucleotide triphosphate hydrolases"/>
    <property type="match status" value="1"/>
</dbReference>
<reference evidence="2 3" key="1">
    <citation type="submission" date="2020-08" db="EMBL/GenBank/DDBJ databases">
        <title>Genomic Encyclopedia of Type Strains, Phase III (KMG-III): the genomes of soil and plant-associated and newly described type strains.</title>
        <authorList>
            <person name="Whitman W."/>
        </authorList>
    </citation>
    <scope>NUCLEOTIDE SEQUENCE [LARGE SCALE GENOMIC DNA]</scope>
    <source>
        <strain evidence="2 3">CECT 8640</strain>
    </source>
</reference>
<organism evidence="2 3">
    <name type="scientific">Saccharothrix tamanrassetensis</name>
    <dbReference type="NCBI Taxonomy" id="1051531"/>
    <lineage>
        <taxon>Bacteria</taxon>
        <taxon>Bacillati</taxon>
        <taxon>Actinomycetota</taxon>
        <taxon>Actinomycetes</taxon>
        <taxon>Pseudonocardiales</taxon>
        <taxon>Pseudonocardiaceae</taxon>
        <taxon>Saccharothrix</taxon>
    </lineage>
</organism>
<keyword evidence="1" id="KW-1133">Transmembrane helix</keyword>
<dbReference type="Proteomes" id="UP000547510">
    <property type="component" value="Unassembled WGS sequence"/>
</dbReference>
<dbReference type="EMBL" id="JACHJN010000003">
    <property type="protein sequence ID" value="MBB5955318.1"/>
    <property type="molecule type" value="Genomic_DNA"/>
</dbReference>
<name>A0A841CGL6_9PSEU</name>
<feature type="transmembrane region" description="Helical" evidence="1">
    <location>
        <begin position="601"/>
        <end position="627"/>
    </location>
</feature>
<accession>A0A841CGL6</accession>
<proteinExistence type="predicted"/>
<evidence type="ECO:0000313" key="2">
    <source>
        <dbReference type="EMBL" id="MBB5955318.1"/>
    </source>
</evidence>
<feature type="transmembrane region" description="Helical" evidence="1">
    <location>
        <begin position="438"/>
        <end position="457"/>
    </location>
</feature>
<protein>
    <recommendedName>
        <fullName evidence="4">NACHT domain-containing protein</fullName>
    </recommendedName>
</protein>
<sequence>MNRRWWLATGLVLLAAALGWWVVQVTLLDPGDDRANASGYGQFVLAAVGLPISVVALWRTFVPAGAPDLDGLADLLARAVRNQAEATAVERGLVQPAPLPVNWRRATEQVAGPLAAATVTRDGRAWFDPLPGLSRVTAGRLRGGTRKALHAVYGGLPSGRLLIIGGPGAGKSSAAVLLQLDALRYRDQASAEDRGQIPVPVMSTLHGWNPATTSVQDWLVGKLAELPLLRSESGAGHARALLAGGRVAVFLDGLDEIPEPLRPAALRALSEQATFRLVVLTRVDELADAARQHTLTGAVALKLDPLTPAAVAEYLLRPLTEPAPPAWQAVTRALVAGGPLSRALTNPLWVSLVHDIYPPTGEVDELLDTERFPTAEAITDHLLDHVVTAAYTPRPGRPEPRYTADEARRALARVAENLNREGSRDLAWWRLGTQVPRLPRMLLTTIAAAGAGAPAFWIADRFSLTERVVGTALFGLAFGIAAPFYGPEAPTRFTLSAKHLLHPRLGRAEWAGVVGFGVAGGVVIGSASGPALGVAFGALCAVGLTALFGFIGGMKQTEADLGSADPVRIWRRERSAAFGMGVGAGLVIWVLTVSLPGLVGAIAFGLGAAFAASATTHAAVAQAYLAVRYGTPIRLVRFLEDARSRHLLRTVGPIYQFRHATLQDRLASSPPAGRGSSASA</sequence>
<feature type="transmembrane region" description="Helical" evidence="1">
    <location>
        <begin position="40"/>
        <end position="58"/>
    </location>
</feature>
<dbReference type="SUPFAM" id="SSF52540">
    <property type="entry name" value="P-loop containing nucleoside triphosphate hydrolases"/>
    <property type="match status" value="1"/>
</dbReference>
<feature type="transmembrane region" description="Helical" evidence="1">
    <location>
        <begin position="508"/>
        <end position="528"/>
    </location>
</feature>
<evidence type="ECO:0008006" key="4">
    <source>
        <dbReference type="Google" id="ProtNLM"/>
    </source>
</evidence>
<dbReference type="AlphaFoldDB" id="A0A841CGL6"/>
<evidence type="ECO:0000256" key="1">
    <source>
        <dbReference type="SAM" id="Phobius"/>
    </source>
</evidence>
<comment type="caution">
    <text evidence="2">The sequence shown here is derived from an EMBL/GenBank/DDBJ whole genome shotgun (WGS) entry which is preliminary data.</text>
</comment>
<gene>
    <name evidence="2" type="ORF">FHS29_001899</name>
</gene>
<feature type="transmembrane region" description="Helical" evidence="1">
    <location>
        <begin position="534"/>
        <end position="554"/>
    </location>
</feature>
<keyword evidence="1" id="KW-0812">Transmembrane</keyword>
<keyword evidence="3" id="KW-1185">Reference proteome</keyword>
<feature type="transmembrane region" description="Helical" evidence="1">
    <location>
        <begin position="575"/>
        <end position="595"/>
    </location>
</feature>
<dbReference type="RefSeq" id="WP_184690176.1">
    <property type="nucleotide sequence ID" value="NZ_JACHJN010000003.1"/>
</dbReference>
<keyword evidence="1" id="KW-0472">Membrane</keyword>
<dbReference type="InterPro" id="IPR027417">
    <property type="entry name" value="P-loop_NTPase"/>
</dbReference>
<feature type="transmembrane region" description="Helical" evidence="1">
    <location>
        <begin position="469"/>
        <end position="487"/>
    </location>
</feature>